<evidence type="ECO:0000256" key="4">
    <source>
        <dbReference type="ARBA" id="ARBA00022525"/>
    </source>
</evidence>
<evidence type="ECO:0000256" key="3">
    <source>
        <dbReference type="ARBA" id="ARBA00022471"/>
    </source>
</evidence>
<evidence type="ECO:0000256" key="5">
    <source>
        <dbReference type="ARBA" id="ARBA00022729"/>
    </source>
</evidence>
<comment type="similarity">
    <text evidence="2 6">Belongs to the plant self-incompatibility (S1) protein family.</text>
</comment>
<dbReference type="InterPro" id="IPR010264">
    <property type="entry name" value="Self-incomp_S1"/>
</dbReference>
<proteinExistence type="inferred from homology"/>
<evidence type="ECO:0000256" key="1">
    <source>
        <dbReference type="ARBA" id="ARBA00004613"/>
    </source>
</evidence>
<keyword evidence="5 6" id="KW-0732">Signal</keyword>
<name>B9RWR2_RICCO</name>
<dbReference type="Proteomes" id="UP000008311">
    <property type="component" value="Unassembled WGS sequence"/>
</dbReference>
<dbReference type="PANTHER" id="PTHR31232">
    <property type="match status" value="1"/>
</dbReference>
<organism evidence="7 8">
    <name type="scientific">Ricinus communis</name>
    <name type="common">Castor bean</name>
    <dbReference type="NCBI Taxonomy" id="3988"/>
    <lineage>
        <taxon>Eukaryota</taxon>
        <taxon>Viridiplantae</taxon>
        <taxon>Streptophyta</taxon>
        <taxon>Embryophyta</taxon>
        <taxon>Tracheophyta</taxon>
        <taxon>Spermatophyta</taxon>
        <taxon>Magnoliopsida</taxon>
        <taxon>eudicotyledons</taxon>
        <taxon>Gunneridae</taxon>
        <taxon>Pentapetalae</taxon>
        <taxon>rosids</taxon>
        <taxon>fabids</taxon>
        <taxon>Malpighiales</taxon>
        <taxon>Euphorbiaceae</taxon>
        <taxon>Acalyphoideae</taxon>
        <taxon>Acalypheae</taxon>
        <taxon>Ricinus</taxon>
    </lineage>
</organism>
<dbReference type="GO" id="GO:0060320">
    <property type="term" value="P:rejection of self pollen"/>
    <property type="evidence" value="ECO:0007669"/>
    <property type="project" value="UniProtKB-KW"/>
</dbReference>
<keyword evidence="4 6" id="KW-0964">Secreted</keyword>
<reference evidence="8" key="1">
    <citation type="journal article" date="2010" name="Nat. Biotechnol.">
        <title>Draft genome sequence of the oilseed species Ricinus communis.</title>
        <authorList>
            <person name="Chan A.P."/>
            <person name="Crabtree J."/>
            <person name="Zhao Q."/>
            <person name="Lorenzi H."/>
            <person name="Orvis J."/>
            <person name="Puiu D."/>
            <person name="Melake-Berhan A."/>
            <person name="Jones K.M."/>
            <person name="Redman J."/>
            <person name="Chen G."/>
            <person name="Cahoon E.B."/>
            <person name="Gedil M."/>
            <person name="Stanke M."/>
            <person name="Haas B.J."/>
            <person name="Wortman J.R."/>
            <person name="Fraser-Liggett C.M."/>
            <person name="Ravel J."/>
            <person name="Rabinowicz P.D."/>
        </authorList>
    </citation>
    <scope>NUCLEOTIDE SEQUENCE [LARGE SCALE GENOMIC DNA]</scope>
    <source>
        <strain evidence="8">cv. Hale</strain>
    </source>
</reference>
<dbReference type="OMA" id="YCTEREY"/>
<comment type="subcellular location">
    <subcellularLocation>
        <location evidence="1 6">Secreted</location>
    </subcellularLocation>
</comment>
<feature type="chain" id="PRO_5025099131" description="S-protein homolog" evidence="6">
    <location>
        <begin position="27"/>
        <end position="152"/>
    </location>
</feature>
<keyword evidence="8" id="KW-1185">Reference proteome</keyword>
<dbReference type="EMBL" id="EQ973823">
    <property type="protein sequence ID" value="EEF44314.1"/>
    <property type="molecule type" value="Genomic_DNA"/>
</dbReference>
<dbReference type="InParanoid" id="B9RWR2"/>
<evidence type="ECO:0000313" key="7">
    <source>
        <dbReference type="EMBL" id="EEF44314.1"/>
    </source>
</evidence>
<dbReference type="Pfam" id="PF05938">
    <property type="entry name" value="Self-incomp_S1"/>
    <property type="match status" value="1"/>
</dbReference>
<dbReference type="eggNOG" id="ENOG502SAT5">
    <property type="taxonomic scope" value="Eukaryota"/>
</dbReference>
<keyword evidence="3 6" id="KW-0713">Self-incompatibility</keyword>
<evidence type="ECO:0000256" key="2">
    <source>
        <dbReference type="ARBA" id="ARBA00005581"/>
    </source>
</evidence>
<protein>
    <recommendedName>
        <fullName evidence="6">S-protein homolog</fullName>
    </recommendedName>
</protein>
<evidence type="ECO:0000256" key="6">
    <source>
        <dbReference type="RuleBase" id="RU367044"/>
    </source>
</evidence>
<gene>
    <name evidence="7" type="ORF">RCOM_1023630</name>
</gene>
<dbReference type="GO" id="GO:0005576">
    <property type="term" value="C:extracellular region"/>
    <property type="evidence" value="ECO:0007669"/>
    <property type="project" value="UniProtKB-SubCell"/>
</dbReference>
<dbReference type="OrthoDB" id="845443at2759"/>
<accession>B9RWR2</accession>
<feature type="signal peptide" evidence="6">
    <location>
        <begin position="1"/>
        <end position="26"/>
    </location>
</feature>
<dbReference type="KEGG" id="rcu:8265674"/>
<sequence>MASAVTIFSLIFLLSTTVYLHHPVLAWRPTLIETDKLMCITYRVHVMNGLSSNKDPLFLHCQSRDDDLGDHTLYLGGDFNFKFRIKLFGKSTWFSCDMIWGSKHQHVDVFTEKIEGPMCCIEGNSCHWRAQDDGIYFSMNNVDWIKRYDWLQ</sequence>
<dbReference type="PANTHER" id="PTHR31232:SF137">
    <property type="entry name" value="S-PROTEIN HOMOLOG"/>
    <property type="match status" value="1"/>
</dbReference>
<dbReference type="AlphaFoldDB" id="B9RWR2"/>
<evidence type="ECO:0000313" key="8">
    <source>
        <dbReference type="Proteomes" id="UP000008311"/>
    </source>
</evidence>